<dbReference type="EMBL" id="CAJVPZ010001187">
    <property type="protein sequence ID" value="CAG8486335.1"/>
    <property type="molecule type" value="Genomic_DNA"/>
</dbReference>
<gene>
    <name evidence="1" type="ORF">RFULGI_LOCUS1777</name>
</gene>
<keyword evidence="2" id="KW-1185">Reference proteome</keyword>
<proteinExistence type="predicted"/>
<dbReference type="AlphaFoldDB" id="A0A9N8WK99"/>
<organism evidence="1 2">
    <name type="scientific">Racocetra fulgida</name>
    <dbReference type="NCBI Taxonomy" id="60492"/>
    <lineage>
        <taxon>Eukaryota</taxon>
        <taxon>Fungi</taxon>
        <taxon>Fungi incertae sedis</taxon>
        <taxon>Mucoromycota</taxon>
        <taxon>Glomeromycotina</taxon>
        <taxon>Glomeromycetes</taxon>
        <taxon>Diversisporales</taxon>
        <taxon>Gigasporaceae</taxon>
        <taxon>Racocetra</taxon>
    </lineage>
</organism>
<evidence type="ECO:0000313" key="1">
    <source>
        <dbReference type="EMBL" id="CAG8486335.1"/>
    </source>
</evidence>
<comment type="caution">
    <text evidence="1">The sequence shown here is derived from an EMBL/GenBank/DDBJ whole genome shotgun (WGS) entry which is preliminary data.</text>
</comment>
<accession>A0A9N8WK99</accession>
<reference evidence="1" key="1">
    <citation type="submission" date="2021-06" db="EMBL/GenBank/DDBJ databases">
        <authorList>
            <person name="Kallberg Y."/>
            <person name="Tangrot J."/>
            <person name="Rosling A."/>
        </authorList>
    </citation>
    <scope>NUCLEOTIDE SEQUENCE</scope>
    <source>
        <strain evidence="1">IN212</strain>
    </source>
</reference>
<evidence type="ECO:0000313" key="2">
    <source>
        <dbReference type="Proteomes" id="UP000789396"/>
    </source>
</evidence>
<name>A0A9N8WK99_9GLOM</name>
<sequence length="86" mass="9476">MEKDRKAGKKETLTAVEVTCTHEDVAKSITVIMQGGLHVLLENLINSTYQYHRDRLSKLGIHGKIHAFATSYITFGGWEPSCDGAG</sequence>
<dbReference type="Proteomes" id="UP000789396">
    <property type="component" value="Unassembled WGS sequence"/>
</dbReference>
<protein>
    <submittedName>
        <fullName evidence="1">4903_t:CDS:1</fullName>
    </submittedName>
</protein>